<protein>
    <submittedName>
        <fullName evidence="2">Uncharacterized protein</fullName>
    </submittedName>
</protein>
<comment type="caution">
    <text evidence="2">The sequence shown here is derived from an EMBL/GenBank/DDBJ whole genome shotgun (WGS) entry which is preliminary data.</text>
</comment>
<dbReference type="Proteomes" id="UP000756346">
    <property type="component" value="Unassembled WGS sequence"/>
</dbReference>
<dbReference type="RefSeq" id="XP_046006177.1">
    <property type="nucleotide sequence ID" value="XM_046162931.1"/>
</dbReference>
<keyword evidence="3" id="KW-1185">Reference proteome</keyword>
<feature type="region of interest" description="Disordered" evidence="1">
    <location>
        <begin position="12"/>
        <end position="37"/>
    </location>
</feature>
<proteinExistence type="predicted"/>
<accession>A0A9P9BJB1</accession>
<feature type="compositionally biased region" description="Polar residues" evidence="1">
    <location>
        <begin position="12"/>
        <end position="27"/>
    </location>
</feature>
<evidence type="ECO:0000313" key="2">
    <source>
        <dbReference type="EMBL" id="KAH7016553.1"/>
    </source>
</evidence>
<feature type="region of interest" description="Disordered" evidence="1">
    <location>
        <begin position="115"/>
        <end position="135"/>
    </location>
</feature>
<evidence type="ECO:0000256" key="1">
    <source>
        <dbReference type="SAM" id="MobiDB-lite"/>
    </source>
</evidence>
<dbReference type="EMBL" id="JAGTJQ010000012">
    <property type="protein sequence ID" value="KAH7016553.1"/>
    <property type="molecule type" value="Genomic_DNA"/>
</dbReference>
<evidence type="ECO:0000313" key="3">
    <source>
        <dbReference type="Proteomes" id="UP000756346"/>
    </source>
</evidence>
<sequence>MKSKPFHQILQAITGSRATRPHGTQPQRSRKPKRCPRVCKTSAKAVAKKSARRTNAQNNQSGPFNCISCALPAKFRTNCAYCCFHCPSCFISSMEDEYCEGCAGEWFSYSDKPPFTDANLPRPDGRRMQDPFPLP</sequence>
<dbReference type="GeneID" id="70192477"/>
<gene>
    <name evidence="2" type="ORF">B0I36DRAFT_47576</name>
</gene>
<organism evidence="2 3">
    <name type="scientific">Microdochium trichocladiopsis</name>
    <dbReference type="NCBI Taxonomy" id="1682393"/>
    <lineage>
        <taxon>Eukaryota</taxon>
        <taxon>Fungi</taxon>
        <taxon>Dikarya</taxon>
        <taxon>Ascomycota</taxon>
        <taxon>Pezizomycotina</taxon>
        <taxon>Sordariomycetes</taxon>
        <taxon>Xylariomycetidae</taxon>
        <taxon>Xylariales</taxon>
        <taxon>Microdochiaceae</taxon>
        <taxon>Microdochium</taxon>
    </lineage>
</organism>
<reference evidence="2" key="1">
    <citation type="journal article" date="2021" name="Nat. Commun.">
        <title>Genetic determinants of endophytism in the Arabidopsis root mycobiome.</title>
        <authorList>
            <person name="Mesny F."/>
            <person name="Miyauchi S."/>
            <person name="Thiergart T."/>
            <person name="Pickel B."/>
            <person name="Atanasova L."/>
            <person name="Karlsson M."/>
            <person name="Huettel B."/>
            <person name="Barry K.W."/>
            <person name="Haridas S."/>
            <person name="Chen C."/>
            <person name="Bauer D."/>
            <person name="Andreopoulos W."/>
            <person name="Pangilinan J."/>
            <person name="LaButti K."/>
            <person name="Riley R."/>
            <person name="Lipzen A."/>
            <person name="Clum A."/>
            <person name="Drula E."/>
            <person name="Henrissat B."/>
            <person name="Kohler A."/>
            <person name="Grigoriev I.V."/>
            <person name="Martin F.M."/>
            <person name="Hacquard S."/>
        </authorList>
    </citation>
    <scope>NUCLEOTIDE SEQUENCE</scope>
    <source>
        <strain evidence="2">MPI-CAGE-CH-0230</strain>
    </source>
</reference>
<feature type="compositionally biased region" description="Basic residues" evidence="1">
    <location>
        <begin position="28"/>
        <end position="37"/>
    </location>
</feature>
<name>A0A9P9BJB1_9PEZI</name>
<dbReference type="AlphaFoldDB" id="A0A9P9BJB1"/>